<sequence>MRAAPTLCATAGSLILSALVTAPASAAAPTPPPAAETAGSTIAALRAADAGIRWGTCPKAEDLPKPIRCGTVTVPLDYAHPMGKQIKLTVSRAKATGKNTDKNKAHKVARQGALVFNPGGPGGNGMYFPMAGTQPEWRPIGAAYDLVGYAPRGVGRSAPLSCEDPKESRKGPTQSPTHPSAAYKEKRIARAKAYARGCAERNPDIEHFTTLNNARDLDVLRAALGEKKLTFMGASYGTYIGAVYAELFPSHVRRMVFDSAVDPSPEGIWYANNLEQSAAFERRWADFRAWVARHDETYHLGDTSEKVLAAYEKVRAEVSREPAGGKVGPAQLQSAFLQTGYYDDYWPLRAYALSAYVKGDPKPLVDQAAPIKESAKEDENSNAVYTAVQCNDAPWPTDFRTWDRDNSALAKRAPFETWDNAWMNLPCAYWTTPRQQPIDVRTAPGELPPTLILAAERDAATPYKGAQELNRRLAGSSLVTERKAGTHGIGAGPNKCVNGRLDAYLLSGELPEKGAASCAPHKEPKPMS</sequence>
<gene>
    <name evidence="7" type="ORF">OKJ99_36665</name>
</gene>
<proteinExistence type="inferred from homology"/>
<evidence type="ECO:0000256" key="5">
    <source>
        <dbReference type="SAM" id="SignalP"/>
    </source>
</evidence>
<comment type="caution">
    <text evidence="7">The sequence shown here is derived from an EMBL/GenBank/DDBJ whole genome shotgun (WGS) entry which is preliminary data.</text>
</comment>
<dbReference type="Gene3D" id="3.40.50.1820">
    <property type="entry name" value="alpha/beta hydrolase"/>
    <property type="match status" value="1"/>
</dbReference>
<reference evidence="7 8" key="1">
    <citation type="submission" date="2022-10" db="EMBL/GenBank/DDBJ databases">
        <authorList>
            <person name="Xie J."/>
            <person name="Shen N."/>
        </authorList>
    </citation>
    <scope>NUCLEOTIDE SEQUENCE [LARGE SCALE GENOMIC DNA]</scope>
    <source>
        <strain evidence="7 8">YIM65594</strain>
    </source>
</reference>
<keyword evidence="8" id="KW-1185">Reference proteome</keyword>
<protein>
    <submittedName>
        <fullName evidence="7">Alpha/beta hydrolase</fullName>
    </submittedName>
</protein>
<comment type="similarity">
    <text evidence="1">Belongs to the peptidase S33 family.</text>
</comment>
<feature type="domain" description="Peptidase S33 tripeptidyl aminopeptidase-like C-terminal" evidence="6">
    <location>
        <begin position="418"/>
        <end position="515"/>
    </location>
</feature>
<dbReference type="PANTHER" id="PTHR43248">
    <property type="entry name" value="2-SUCCINYL-6-HYDROXY-2,4-CYCLOHEXADIENE-1-CARBOXYLATE SYNTHASE"/>
    <property type="match status" value="1"/>
</dbReference>
<accession>A0ABU6FGF9</accession>
<dbReference type="InterPro" id="IPR013595">
    <property type="entry name" value="Pept_S33_TAP-like_C"/>
</dbReference>
<evidence type="ECO:0000313" key="8">
    <source>
        <dbReference type="Proteomes" id="UP001354931"/>
    </source>
</evidence>
<evidence type="ECO:0000256" key="4">
    <source>
        <dbReference type="SAM" id="MobiDB-lite"/>
    </source>
</evidence>
<keyword evidence="3 7" id="KW-0378">Hydrolase</keyword>
<dbReference type="InterPro" id="IPR051601">
    <property type="entry name" value="Serine_prot/Carboxylest_S33"/>
</dbReference>
<dbReference type="GO" id="GO:0016787">
    <property type="term" value="F:hydrolase activity"/>
    <property type="evidence" value="ECO:0007669"/>
    <property type="project" value="UniProtKB-KW"/>
</dbReference>
<dbReference type="RefSeq" id="WP_326022649.1">
    <property type="nucleotide sequence ID" value="NZ_JAOZYC010000184.1"/>
</dbReference>
<dbReference type="SUPFAM" id="SSF53474">
    <property type="entry name" value="alpha/beta-Hydrolases"/>
    <property type="match status" value="1"/>
</dbReference>
<dbReference type="InterPro" id="IPR029058">
    <property type="entry name" value="AB_hydrolase_fold"/>
</dbReference>
<evidence type="ECO:0000313" key="7">
    <source>
        <dbReference type="EMBL" id="MEB8343038.1"/>
    </source>
</evidence>
<dbReference type="Pfam" id="PF08386">
    <property type="entry name" value="Abhydrolase_4"/>
    <property type="match status" value="1"/>
</dbReference>
<evidence type="ECO:0000256" key="2">
    <source>
        <dbReference type="ARBA" id="ARBA00022729"/>
    </source>
</evidence>
<keyword evidence="2 5" id="KW-0732">Signal</keyword>
<dbReference type="PANTHER" id="PTHR43248:SF29">
    <property type="entry name" value="TRIPEPTIDYL AMINOPEPTIDASE"/>
    <property type="match status" value="1"/>
</dbReference>
<evidence type="ECO:0000256" key="1">
    <source>
        <dbReference type="ARBA" id="ARBA00010088"/>
    </source>
</evidence>
<dbReference type="Proteomes" id="UP001354931">
    <property type="component" value="Unassembled WGS sequence"/>
</dbReference>
<organism evidence="7 8">
    <name type="scientific">Streptomyces endophyticus</name>
    <dbReference type="NCBI Taxonomy" id="714166"/>
    <lineage>
        <taxon>Bacteria</taxon>
        <taxon>Bacillati</taxon>
        <taxon>Actinomycetota</taxon>
        <taxon>Actinomycetes</taxon>
        <taxon>Kitasatosporales</taxon>
        <taxon>Streptomycetaceae</taxon>
        <taxon>Streptomyces</taxon>
    </lineage>
</organism>
<feature type="region of interest" description="Disordered" evidence="4">
    <location>
        <begin position="158"/>
        <end position="184"/>
    </location>
</feature>
<dbReference type="EMBL" id="JAOZYC010000184">
    <property type="protein sequence ID" value="MEB8343038.1"/>
    <property type="molecule type" value="Genomic_DNA"/>
</dbReference>
<name>A0ABU6FGF9_9ACTN</name>
<feature type="chain" id="PRO_5046477917" evidence="5">
    <location>
        <begin position="27"/>
        <end position="528"/>
    </location>
</feature>
<evidence type="ECO:0000256" key="3">
    <source>
        <dbReference type="ARBA" id="ARBA00022801"/>
    </source>
</evidence>
<evidence type="ECO:0000259" key="6">
    <source>
        <dbReference type="Pfam" id="PF08386"/>
    </source>
</evidence>
<feature type="signal peptide" evidence="5">
    <location>
        <begin position="1"/>
        <end position="26"/>
    </location>
</feature>